<sequence>MSKNTNSITLENRTQVRIACTLMSALFLISGIRKLLTWSATAGYFSALGLPFPAIVVPLVILLELGGAVALISGWRRREVASILAVYTLVTAFIAHRFWAADPAQFNPQLNNFFKNIAMVGGFLLLIMQPAAARR</sequence>
<keyword evidence="3" id="KW-1003">Cell membrane</keyword>
<dbReference type="EMBL" id="CP040078">
    <property type="protein sequence ID" value="QCP52673.1"/>
    <property type="molecule type" value="Genomic_DNA"/>
</dbReference>
<dbReference type="Pfam" id="PF07681">
    <property type="entry name" value="DoxX"/>
    <property type="match status" value="1"/>
</dbReference>
<dbReference type="RefSeq" id="WP_137335444.1">
    <property type="nucleotide sequence ID" value="NZ_CP040078.1"/>
</dbReference>
<dbReference type="GO" id="GO:0005886">
    <property type="term" value="C:plasma membrane"/>
    <property type="evidence" value="ECO:0007669"/>
    <property type="project" value="UniProtKB-SubCell"/>
</dbReference>
<comment type="similarity">
    <text evidence="2">Belongs to the DoxX family.</text>
</comment>
<dbReference type="AlphaFoldDB" id="A0A4P8IYM5"/>
<dbReference type="PANTHER" id="PTHR33452:SF1">
    <property type="entry name" value="INNER MEMBRANE PROTEIN YPHA-RELATED"/>
    <property type="match status" value="1"/>
</dbReference>
<evidence type="ECO:0000256" key="2">
    <source>
        <dbReference type="ARBA" id="ARBA00006679"/>
    </source>
</evidence>
<feature type="transmembrane region" description="Helical" evidence="7">
    <location>
        <begin position="80"/>
        <end position="101"/>
    </location>
</feature>
<feature type="transmembrane region" description="Helical" evidence="7">
    <location>
        <begin position="52"/>
        <end position="73"/>
    </location>
</feature>
<dbReference type="Proteomes" id="UP000298656">
    <property type="component" value="Chromosome 2"/>
</dbReference>
<protein>
    <submittedName>
        <fullName evidence="8">DoxX family protein</fullName>
    </submittedName>
</protein>
<comment type="subcellular location">
    <subcellularLocation>
        <location evidence="1">Cell membrane</location>
        <topology evidence="1">Multi-pass membrane protein</topology>
    </subcellularLocation>
</comment>
<name>A0A4P8IYM5_9BURK</name>
<keyword evidence="5 7" id="KW-1133">Transmembrane helix</keyword>
<organism evidence="8 9">
    <name type="scientific">Trinickia violacea</name>
    <dbReference type="NCBI Taxonomy" id="2571746"/>
    <lineage>
        <taxon>Bacteria</taxon>
        <taxon>Pseudomonadati</taxon>
        <taxon>Pseudomonadota</taxon>
        <taxon>Betaproteobacteria</taxon>
        <taxon>Burkholderiales</taxon>
        <taxon>Burkholderiaceae</taxon>
        <taxon>Trinickia</taxon>
    </lineage>
</organism>
<accession>A0A4P8IYM5</accession>
<dbReference type="KEGG" id="tvl:FAZ95_26355"/>
<evidence type="ECO:0000313" key="8">
    <source>
        <dbReference type="EMBL" id="QCP52673.1"/>
    </source>
</evidence>
<evidence type="ECO:0000256" key="3">
    <source>
        <dbReference type="ARBA" id="ARBA00022475"/>
    </source>
</evidence>
<keyword evidence="4 7" id="KW-0812">Transmembrane</keyword>
<evidence type="ECO:0000256" key="6">
    <source>
        <dbReference type="ARBA" id="ARBA00023136"/>
    </source>
</evidence>
<gene>
    <name evidence="8" type="ORF">FAZ95_26355</name>
</gene>
<evidence type="ECO:0000256" key="1">
    <source>
        <dbReference type="ARBA" id="ARBA00004651"/>
    </source>
</evidence>
<evidence type="ECO:0000256" key="5">
    <source>
        <dbReference type="ARBA" id="ARBA00022989"/>
    </source>
</evidence>
<dbReference type="InterPro" id="IPR051907">
    <property type="entry name" value="DoxX-like_oxidoreductase"/>
</dbReference>
<proteinExistence type="inferred from homology"/>
<reference evidence="8 9" key="1">
    <citation type="submission" date="2019-05" db="EMBL/GenBank/DDBJ databases">
        <title>Burkholderia sp. DHOD12, isolated from subtropical forest soil.</title>
        <authorList>
            <person name="Gao Z.-H."/>
            <person name="Qiu L.-H."/>
        </authorList>
    </citation>
    <scope>NUCLEOTIDE SEQUENCE [LARGE SCALE GENOMIC DNA]</scope>
    <source>
        <strain evidence="8 9">DHOD12</strain>
    </source>
</reference>
<evidence type="ECO:0000256" key="4">
    <source>
        <dbReference type="ARBA" id="ARBA00022692"/>
    </source>
</evidence>
<keyword evidence="6 7" id="KW-0472">Membrane</keyword>
<dbReference type="InterPro" id="IPR032808">
    <property type="entry name" value="DoxX"/>
</dbReference>
<dbReference type="PANTHER" id="PTHR33452">
    <property type="entry name" value="OXIDOREDUCTASE CATD-RELATED"/>
    <property type="match status" value="1"/>
</dbReference>
<keyword evidence="9" id="KW-1185">Reference proteome</keyword>
<feature type="transmembrane region" description="Helical" evidence="7">
    <location>
        <begin position="16"/>
        <end position="32"/>
    </location>
</feature>
<dbReference type="OrthoDB" id="9792760at2"/>
<feature type="transmembrane region" description="Helical" evidence="7">
    <location>
        <begin position="113"/>
        <end position="133"/>
    </location>
</feature>
<evidence type="ECO:0000256" key="7">
    <source>
        <dbReference type="SAM" id="Phobius"/>
    </source>
</evidence>
<evidence type="ECO:0000313" key="9">
    <source>
        <dbReference type="Proteomes" id="UP000298656"/>
    </source>
</evidence>